<keyword evidence="2" id="KW-1133">Transmembrane helix</keyword>
<proteinExistence type="predicted"/>
<feature type="transmembrane region" description="Helical" evidence="2">
    <location>
        <begin position="21"/>
        <end position="46"/>
    </location>
</feature>
<dbReference type="SMART" id="SM00257">
    <property type="entry name" value="LysM"/>
    <property type="match status" value="2"/>
</dbReference>
<dbReference type="InterPro" id="IPR052196">
    <property type="entry name" value="Bact_Kbp"/>
</dbReference>
<keyword evidence="5" id="KW-1185">Reference proteome</keyword>
<feature type="domain" description="LysM" evidence="3">
    <location>
        <begin position="249"/>
        <end position="305"/>
    </location>
</feature>
<dbReference type="InterPro" id="IPR036779">
    <property type="entry name" value="LysM_dom_sf"/>
</dbReference>
<feature type="region of interest" description="Disordered" evidence="1">
    <location>
        <begin position="436"/>
        <end position="458"/>
    </location>
</feature>
<accession>A0A5N8XGP4</accession>
<feature type="non-terminal residue" evidence="4">
    <location>
        <position position="511"/>
    </location>
</feature>
<organism evidence="4 5">
    <name type="scientific">Streptomyces spongiae</name>
    <dbReference type="NCBI Taxonomy" id="565072"/>
    <lineage>
        <taxon>Bacteria</taxon>
        <taxon>Bacillati</taxon>
        <taxon>Actinomycetota</taxon>
        <taxon>Actinomycetes</taxon>
        <taxon>Kitasatosporales</taxon>
        <taxon>Streptomycetaceae</taxon>
        <taxon>Streptomyces</taxon>
    </lineage>
</organism>
<feature type="compositionally biased region" description="Low complexity" evidence="1">
    <location>
        <begin position="372"/>
        <end position="398"/>
    </location>
</feature>
<evidence type="ECO:0000313" key="5">
    <source>
        <dbReference type="Proteomes" id="UP000400924"/>
    </source>
</evidence>
<keyword evidence="2" id="KW-0472">Membrane</keyword>
<dbReference type="RefSeq" id="WP_152772167.1">
    <property type="nucleotide sequence ID" value="NZ_VJZC01000093.1"/>
</dbReference>
<feature type="region of interest" description="Disordered" evidence="1">
    <location>
        <begin position="280"/>
        <end position="411"/>
    </location>
</feature>
<feature type="compositionally biased region" description="Basic residues" evidence="1">
    <location>
        <begin position="438"/>
        <end position="449"/>
    </location>
</feature>
<feature type="transmembrane region" description="Helical" evidence="2">
    <location>
        <begin position="413"/>
        <end position="434"/>
    </location>
</feature>
<protein>
    <submittedName>
        <fullName evidence="4">LysM peptidoglycan-binding domain-containing protein</fullName>
    </submittedName>
</protein>
<feature type="compositionally biased region" description="Basic and acidic residues" evidence="1">
    <location>
        <begin position="280"/>
        <end position="296"/>
    </location>
</feature>
<dbReference type="CDD" id="cd00118">
    <property type="entry name" value="LysM"/>
    <property type="match status" value="2"/>
</dbReference>
<dbReference type="OrthoDB" id="8444614at2"/>
<keyword evidence="2" id="KW-0812">Transmembrane</keyword>
<feature type="transmembrane region" description="Helical" evidence="2">
    <location>
        <begin position="66"/>
        <end position="91"/>
    </location>
</feature>
<sequence length="511" mass="53204">MTSSRSRTKQKIRAVDIVRSLASLVALVALLAGLPVLLWFLTGVLLPDGISVDEVTGLLTTRNLGAPFFAVVLAGGWIGWLVFAVCTLLEIPAQLRGRRPDIHVPAFGVQRLAALLVGGVLILLPTGTAMASPASAATNAAPVAPTSVSAPVTAGTETAAATPASATSPAETARAKVYTVEPRDSLSKIAFQELGDATRWREIAALNNGKTMVDGTRFSTRGVLQPGWKLAMPDDWNAQAGLAPQTGTDTHTVRPGETLSGIAEKELGDADAYPEIAELNEGHQQADGRTFSDPDKIYPGWKLALPNPQAGTGESAPPKTPSTPEQDDRENTPDAPHTDTPTAPDDTQQGTGHAEGQQDEPEVEASTPAPQTSAPEASAAPHTPATAAPHDTAAPEATAGDEPADDQAEDSSVLTTAVAVTSLFAAAVLAVLGARRAQQQRRRRHKRRIPMPDPNTPAADVEQELRAASDASGLDLVGLALRTLAANCAQAGRPLPEVDAVRITHKGIALH</sequence>
<evidence type="ECO:0000259" key="3">
    <source>
        <dbReference type="PROSITE" id="PS51782"/>
    </source>
</evidence>
<dbReference type="Proteomes" id="UP000400924">
    <property type="component" value="Unassembled WGS sequence"/>
</dbReference>
<dbReference type="EMBL" id="VJZC01000093">
    <property type="protein sequence ID" value="MPY58632.1"/>
    <property type="molecule type" value="Genomic_DNA"/>
</dbReference>
<dbReference type="Pfam" id="PF01476">
    <property type="entry name" value="LysM"/>
    <property type="match status" value="2"/>
</dbReference>
<comment type="caution">
    <text evidence="4">The sequence shown here is derived from an EMBL/GenBank/DDBJ whole genome shotgun (WGS) entry which is preliminary data.</text>
</comment>
<dbReference type="InterPro" id="IPR018392">
    <property type="entry name" value="LysM"/>
</dbReference>
<evidence type="ECO:0000256" key="1">
    <source>
        <dbReference type="SAM" id="MobiDB-lite"/>
    </source>
</evidence>
<evidence type="ECO:0000256" key="2">
    <source>
        <dbReference type="SAM" id="Phobius"/>
    </source>
</evidence>
<reference evidence="4 5" key="1">
    <citation type="submission" date="2019-07" db="EMBL/GenBank/DDBJ databases">
        <title>New species of Amycolatopsis and Streptomyces.</title>
        <authorList>
            <person name="Duangmal K."/>
            <person name="Teo W.F.A."/>
            <person name="Lipun K."/>
        </authorList>
    </citation>
    <scope>NUCLEOTIDE SEQUENCE [LARGE SCALE GENOMIC DNA]</scope>
    <source>
        <strain evidence="4 5">NBRC 106415</strain>
    </source>
</reference>
<evidence type="ECO:0000313" key="4">
    <source>
        <dbReference type="EMBL" id="MPY58632.1"/>
    </source>
</evidence>
<gene>
    <name evidence="4" type="ORF">FNH08_16120</name>
</gene>
<feature type="transmembrane region" description="Helical" evidence="2">
    <location>
        <begin position="112"/>
        <end position="131"/>
    </location>
</feature>
<dbReference type="PANTHER" id="PTHR34700">
    <property type="entry name" value="POTASSIUM BINDING PROTEIN KBP"/>
    <property type="match status" value="1"/>
</dbReference>
<dbReference type="AlphaFoldDB" id="A0A5N8XGP4"/>
<dbReference type="PROSITE" id="PS51782">
    <property type="entry name" value="LYSM"/>
    <property type="match status" value="1"/>
</dbReference>
<dbReference type="PANTHER" id="PTHR34700:SF4">
    <property type="entry name" value="PHAGE-LIKE ELEMENT PBSX PROTEIN XKDP"/>
    <property type="match status" value="1"/>
</dbReference>
<feature type="compositionally biased region" description="Low complexity" evidence="1">
    <location>
        <begin position="333"/>
        <end position="347"/>
    </location>
</feature>
<dbReference type="Gene3D" id="3.10.350.10">
    <property type="entry name" value="LysM domain"/>
    <property type="match status" value="2"/>
</dbReference>
<name>A0A5N8XGP4_9ACTN</name>